<dbReference type="PROSITE" id="PS50174">
    <property type="entry name" value="G_PATCH"/>
    <property type="match status" value="1"/>
</dbReference>
<dbReference type="EMBL" id="KV417272">
    <property type="protein sequence ID" value="KZO99311.1"/>
    <property type="molecule type" value="Genomic_DNA"/>
</dbReference>
<dbReference type="AlphaFoldDB" id="A0A167Q102"/>
<feature type="region of interest" description="Disordered" evidence="4">
    <location>
        <begin position="148"/>
        <end position="183"/>
    </location>
</feature>
<evidence type="ECO:0000259" key="5">
    <source>
        <dbReference type="PROSITE" id="PS50174"/>
    </source>
</evidence>
<dbReference type="GO" id="GO:0000398">
    <property type="term" value="P:mRNA splicing, via spliceosome"/>
    <property type="evidence" value="ECO:0007669"/>
    <property type="project" value="InterPro"/>
</dbReference>
<feature type="compositionally biased region" description="Basic and acidic residues" evidence="4">
    <location>
        <begin position="160"/>
        <end position="176"/>
    </location>
</feature>
<dbReference type="InterPro" id="IPR000467">
    <property type="entry name" value="G_patch_dom"/>
</dbReference>
<dbReference type="Pfam" id="PF12656">
    <property type="entry name" value="G-patch_2"/>
    <property type="match status" value="1"/>
</dbReference>
<sequence>MSQGKLSFTIRRPTPTGSPQASQPSSRSGSDLEPPPSRPTNGSRPVPPAIARAKASFSSGPSPLAGAKRRFAAADADSSEEERTEDEIITGFDELGVERCASSNTSPRMGRNSPQASFRAAKPRHAPPAPLVIAPLANRDWRHSSYAKRHVSDRFLPPGARERAAAEKAGEVDTKDTINSGPQLAGLTLAAPKVDAVEVEESAEVKAEPDGTTIEVKMEEEESLEQRALRALLTGEDDTPQIAAIPMHVPSETEAYMEDVETRPDTPTMDDYARVPIEQFGAALLRGMGWKEGQAASRKRTGMAEPWVPKARPAFLGLGAKARPEDTVHEDDKPKGRKAAMKYVPLVKRVAEARAIPLLTLHHVLIAYVQVRANGERSGSSSARSSDDEGRQVSRVDRGDRDRADRDGDRNSRRDRDSDPGRTRDRDSDRNRDRRGEEGDGKYSDREDRRDRDRDRPNSGRDSDRPRDNRRDRDRDYRDKDRDRNGRRTDDRDRDRRR</sequence>
<protein>
    <recommendedName>
        <fullName evidence="5">G-patch domain-containing protein</fullName>
    </recommendedName>
</protein>
<dbReference type="PANTHER" id="PTHR15818">
    <property type="entry name" value="G PATCH AND KOW-CONTAINING"/>
    <property type="match status" value="1"/>
</dbReference>
<comment type="subcellular location">
    <subcellularLocation>
        <location evidence="1">Nucleus</location>
    </subcellularLocation>
</comment>
<dbReference type="InterPro" id="IPR026822">
    <property type="entry name" value="Spp2/MOS2_G-patch"/>
</dbReference>
<gene>
    <name evidence="6" type="ORF">CALVIDRAFT_377395</name>
</gene>
<dbReference type="STRING" id="1330018.A0A167Q102"/>
<evidence type="ECO:0000256" key="4">
    <source>
        <dbReference type="SAM" id="MobiDB-lite"/>
    </source>
</evidence>
<organism evidence="6 7">
    <name type="scientific">Calocera viscosa (strain TUFC12733)</name>
    <dbReference type="NCBI Taxonomy" id="1330018"/>
    <lineage>
        <taxon>Eukaryota</taxon>
        <taxon>Fungi</taxon>
        <taxon>Dikarya</taxon>
        <taxon>Basidiomycota</taxon>
        <taxon>Agaricomycotina</taxon>
        <taxon>Dacrymycetes</taxon>
        <taxon>Dacrymycetales</taxon>
        <taxon>Dacrymycetaceae</taxon>
        <taxon>Calocera</taxon>
    </lineage>
</organism>
<dbReference type="GO" id="GO:0005681">
    <property type="term" value="C:spliceosomal complex"/>
    <property type="evidence" value="ECO:0007669"/>
    <property type="project" value="TreeGrafter"/>
</dbReference>
<evidence type="ECO:0000256" key="3">
    <source>
        <dbReference type="ARBA" id="ARBA00023242"/>
    </source>
</evidence>
<keyword evidence="3" id="KW-0539">Nucleus</keyword>
<evidence type="ECO:0000313" key="7">
    <source>
        <dbReference type="Proteomes" id="UP000076738"/>
    </source>
</evidence>
<dbReference type="PANTHER" id="PTHR15818:SF2">
    <property type="entry name" value="G-PATCH DOMAIN AND KOW MOTIFS-CONTAINING PROTEIN"/>
    <property type="match status" value="1"/>
</dbReference>
<feature type="domain" description="G-patch" evidence="5">
    <location>
        <begin position="277"/>
        <end position="323"/>
    </location>
</feature>
<keyword evidence="7" id="KW-1185">Reference proteome</keyword>
<reference evidence="6 7" key="1">
    <citation type="journal article" date="2016" name="Mol. Biol. Evol.">
        <title>Comparative Genomics of Early-Diverging Mushroom-Forming Fungi Provides Insights into the Origins of Lignocellulose Decay Capabilities.</title>
        <authorList>
            <person name="Nagy L.G."/>
            <person name="Riley R."/>
            <person name="Tritt A."/>
            <person name="Adam C."/>
            <person name="Daum C."/>
            <person name="Floudas D."/>
            <person name="Sun H."/>
            <person name="Yadav J.S."/>
            <person name="Pangilinan J."/>
            <person name="Larsson K.H."/>
            <person name="Matsuura K."/>
            <person name="Barry K."/>
            <person name="Labutti K."/>
            <person name="Kuo R."/>
            <person name="Ohm R.A."/>
            <person name="Bhattacharya S.S."/>
            <person name="Shirouzu T."/>
            <person name="Yoshinaga Y."/>
            <person name="Martin F.M."/>
            <person name="Grigoriev I.V."/>
            <person name="Hibbett D.S."/>
        </authorList>
    </citation>
    <scope>NUCLEOTIDE SEQUENCE [LARGE SCALE GENOMIC DNA]</scope>
    <source>
        <strain evidence="6 7">TUFC12733</strain>
    </source>
</reference>
<dbReference type="Proteomes" id="UP000076738">
    <property type="component" value="Unassembled WGS sequence"/>
</dbReference>
<name>A0A167Q102_CALVF</name>
<feature type="compositionally biased region" description="Acidic residues" evidence="4">
    <location>
        <begin position="77"/>
        <end position="88"/>
    </location>
</feature>
<dbReference type="GO" id="GO:0003676">
    <property type="term" value="F:nucleic acid binding"/>
    <property type="evidence" value="ECO:0007669"/>
    <property type="project" value="InterPro"/>
</dbReference>
<dbReference type="InterPro" id="IPR045166">
    <property type="entry name" value="Spp2-like"/>
</dbReference>
<evidence type="ECO:0000313" key="6">
    <source>
        <dbReference type="EMBL" id="KZO99311.1"/>
    </source>
</evidence>
<feature type="compositionally biased region" description="Basic and acidic residues" evidence="4">
    <location>
        <begin position="385"/>
        <end position="498"/>
    </location>
</feature>
<feature type="compositionally biased region" description="Polar residues" evidence="4">
    <location>
        <begin position="15"/>
        <end position="29"/>
    </location>
</feature>
<comment type="similarity">
    <text evidence="2">Belongs to the SPP2 family.</text>
</comment>
<feature type="compositionally biased region" description="Polar residues" evidence="4">
    <location>
        <begin position="101"/>
        <end position="116"/>
    </location>
</feature>
<evidence type="ECO:0000256" key="1">
    <source>
        <dbReference type="ARBA" id="ARBA00004123"/>
    </source>
</evidence>
<proteinExistence type="inferred from homology"/>
<dbReference type="OrthoDB" id="5577072at2759"/>
<feature type="compositionally biased region" description="Low complexity" evidence="4">
    <location>
        <begin position="374"/>
        <end position="384"/>
    </location>
</feature>
<feature type="region of interest" description="Disordered" evidence="4">
    <location>
        <begin position="1"/>
        <end position="126"/>
    </location>
</feature>
<feature type="region of interest" description="Disordered" evidence="4">
    <location>
        <begin position="374"/>
        <end position="498"/>
    </location>
</feature>
<accession>A0A167Q102</accession>
<evidence type="ECO:0000256" key="2">
    <source>
        <dbReference type="ARBA" id="ARBA00008576"/>
    </source>
</evidence>